<feature type="compositionally biased region" description="Basic and acidic residues" evidence="1">
    <location>
        <begin position="81"/>
        <end position="91"/>
    </location>
</feature>
<comment type="caution">
    <text evidence="2">The sequence shown here is derived from an EMBL/GenBank/DDBJ whole genome shotgun (WGS) entry which is preliminary data.</text>
</comment>
<sequence length="100" mass="10899">MNEPSIDQTVPGALSPDLQVTAPMLVDPSELWFSVYGFGWGYAAYALPAPTVLAQLGAANESAKQMTLAFELGKRRIRRAVHESDRPENGERIVLSELPS</sequence>
<dbReference type="EMBL" id="JFHC01000066">
    <property type="protein sequence ID" value="KDR39113.1"/>
    <property type="molecule type" value="Genomic_DNA"/>
</dbReference>
<evidence type="ECO:0000256" key="1">
    <source>
        <dbReference type="SAM" id="MobiDB-lite"/>
    </source>
</evidence>
<dbReference type="AlphaFoldDB" id="A0A069PEJ9"/>
<dbReference type="Proteomes" id="UP000027466">
    <property type="component" value="Unassembled WGS sequence"/>
</dbReference>
<protein>
    <submittedName>
        <fullName evidence="2">Uncharacterized protein</fullName>
    </submittedName>
</protein>
<organism evidence="2 3">
    <name type="scientific">Caballeronia glathei</name>
    <dbReference type="NCBI Taxonomy" id="60547"/>
    <lineage>
        <taxon>Bacteria</taxon>
        <taxon>Pseudomonadati</taxon>
        <taxon>Pseudomonadota</taxon>
        <taxon>Betaproteobacteria</taxon>
        <taxon>Burkholderiales</taxon>
        <taxon>Burkholderiaceae</taxon>
        <taxon>Caballeronia</taxon>
    </lineage>
</organism>
<accession>A0A069PEJ9</accession>
<evidence type="ECO:0000313" key="3">
    <source>
        <dbReference type="Proteomes" id="UP000027466"/>
    </source>
</evidence>
<evidence type="ECO:0000313" key="2">
    <source>
        <dbReference type="EMBL" id="KDR39113.1"/>
    </source>
</evidence>
<gene>
    <name evidence="2" type="ORF">BG61_34825</name>
</gene>
<reference evidence="2 3" key="1">
    <citation type="submission" date="2014-03" db="EMBL/GenBank/DDBJ databases">
        <title>Draft Genome Sequences of Four Burkholderia Strains.</title>
        <authorList>
            <person name="Liu X.Y."/>
            <person name="Li C.X."/>
            <person name="Xu J.H."/>
        </authorList>
    </citation>
    <scope>NUCLEOTIDE SEQUENCE [LARGE SCALE GENOMIC DNA]</scope>
    <source>
        <strain evidence="2 3">DSM 50014</strain>
    </source>
</reference>
<name>A0A069PEJ9_9BURK</name>
<feature type="region of interest" description="Disordered" evidence="1">
    <location>
        <begin position="81"/>
        <end position="100"/>
    </location>
</feature>
<keyword evidence="3" id="KW-1185">Reference proteome</keyword>
<dbReference type="RefSeq" id="WP_232256408.1">
    <property type="nucleotide sequence ID" value="NZ_CADFFX010000044.1"/>
</dbReference>
<proteinExistence type="predicted"/>